<reference evidence="1" key="1">
    <citation type="submission" date="2023-08" db="EMBL/GenBank/DDBJ databases">
        <title>A de novo genome assembly of Solanum verrucosum Schlechtendal, a Mexican diploid species geographically isolated from the other diploid A-genome species in potato relatives.</title>
        <authorList>
            <person name="Hosaka K."/>
        </authorList>
    </citation>
    <scope>NUCLEOTIDE SEQUENCE</scope>
    <source>
        <tissue evidence="1">Young leaves</tissue>
    </source>
</reference>
<name>A0AAF0ZU86_SOLVR</name>
<proteinExistence type="predicted"/>
<evidence type="ECO:0008006" key="3">
    <source>
        <dbReference type="Google" id="ProtNLM"/>
    </source>
</evidence>
<evidence type="ECO:0000313" key="2">
    <source>
        <dbReference type="Proteomes" id="UP001234989"/>
    </source>
</evidence>
<protein>
    <recommendedName>
        <fullName evidence="3">Gag-pol polyprotein</fullName>
    </recommendedName>
</protein>
<sequence length="116" mass="13464">MNSSEFVGSRVGEDPRNFINEVKKILEVMQVTGNESVELGSYQLKDVAHIWFTQWKKNRGNNATLMIWDCLLELFILNPKHYTLYFKDDKNALSFHLYFSVLVLLELAGGMPQQLH</sequence>
<dbReference type="Proteomes" id="UP001234989">
    <property type="component" value="Chromosome 10"/>
</dbReference>
<dbReference type="EMBL" id="CP133621">
    <property type="protein sequence ID" value="WMV49983.1"/>
    <property type="molecule type" value="Genomic_DNA"/>
</dbReference>
<gene>
    <name evidence="1" type="ORF">MTR67_043368</name>
</gene>
<accession>A0AAF0ZU86</accession>
<dbReference type="AlphaFoldDB" id="A0AAF0ZU86"/>
<evidence type="ECO:0000313" key="1">
    <source>
        <dbReference type="EMBL" id="WMV49983.1"/>
    </source>
</evidence>
<keyword evidence="2" id="KW-1185">Reference proteome</keyword>
<organism evidence="1 2">
    <name type="scientific">Solanum verrucosum</name>
    <dbReference type="NCBI Taxonomy" id="315347"/>
    <lineage>
        <taxon>Eukaryota</taxon>
        <taxon>Viridiplantae</taxon>
        <taxon>Streptophyta</taxon>
        <taxon>Embryophyta</taxon>
        <taxon>Tracheophyta</taxon>
        <taxon>Spermatophyta</taxon>
        <taxon>Magnoliopsida</taxon>
        <taxon>eudicotyledons</taxon>
        <taxon>Gunneridae</taxon>
        <taxon>Pentapetalae</taxon>
        <taxon>asterids</taxon>
        <taxon>lamiids</taxon>
        <taxon>Solanales</taxon>
        <taxon>Solanaceae</taxon>
        <taxon>Solanoideae</taxon>
        <taxon>Solaneae</taxon>
        <taxon>Solanum</taxon>
    </lineage>
</organism>